<gene>
    <name evidence="7" type="ORF">ASEP1449_LOCUS18472</name>
</gene>
<keyword evidence="2" id="KW-0238">DNA-binding</keyword>
<dbReference type="GO" id="GO:0003700">
    <property type="term" value="F:DNA-binding transcription factor activity"/>
    <property type="evidence" value="ECO:0007669"/>
    <property type="project" value="InterPro"/>
</dbReference>
<reference evidence="7" key="1">
    <citation type="submission" date="2021-01" db="EMBL/GenBank/DDBJ databases">
        <authorList>
            <person name="Corre E."/>
            <person name="Pelletier E."/>
            <person name="Niang G."/>
            <person name="Scheremetjew M."/>
            <person name="Finn R."/>
            <person name="Kale V."/>
            <person name="Holt S."/>
            <person name="Cochrane G."/>
            <person name="Meng A."/>
            <person name="Brown T."/>
            <person name="Cohen L."/>
        </authorList>
    </citation>
    <scope>NUCLEOTIDE SEQUENCE</scope>
    <source>
        <strain evidence="7">CCMP2084</strain>
    </source>
</reference>
<evidence type="ECO:0000259" key="6">
    <source>
        <dbReference type="SMART" id="SM00415"/>
    </source>
</evidence>
<evidence type="ECO:0000256" key="3">
    <source>
        <dbReference type="ARBA" id="ARBA00023242"/>
    </source>
</evidence>
<comment type="subcellular location">
    <subcellularLocation>
        <location evidence="1">Nucleus</location>
    </subcellularLocation>
</comment>
<dbReference type="SUPFAM" id="SSF46785">
    <property type="entry name" value="Winged helix' DNA-binding domain"/>
    <property type="match status" value="1"/>
</dbReference>
<dbReference type="GO" id="GO:0043565">
    <property type="term" value="F:sequence-specific DNA binding"/>
    <property type="evidence" value="ECO:0007669"/>
    <property type="project" value="InterPro"/>
</dbReference>
<proteinExistence type="inferred from homology"/>
<feature type="compositionally biased region" description="Low complexity" evidence="5">
    <location>
        <begin position="272"/>
        <end position="283"/>
    </location>
</feature>
<accession>A0A7S2URE0</accession>
<dbReference type="Gene3D" id="1.10.10.10">
    <property type="entry name" value="Winged helix-like DNA-binding domain superfamily/Winged helix DNA-binding domain"/>
    <property type="match status" value="1"/>
</dbReference>
<dbReference type="InterPro" id="IPR000232">
    <property type="entry name" value="HSF_DNA-bd"/>
</dbReference>
<dbReference type="GO" id="GO:0005634">
    <property type="term" value="C:nucleus"/>
    <property type="evidence" value="ECO:0007669"/>
    <property type="project" value="UniProtKB-SubCell"/>
</dbReference>
<dbReference type="EMBL" id="HBHQ01027255">
    <property type="protein sequence ID" value="CAD9826638.1"/>
    <property type="molecule type" value="Transcribed_RNA"/>
</dbReference>
<dbReference type="Pfam" id="PF00447">
    <property type="entry name" value="HSF_DNA-bind"/>
    <property type="match status" value="1"/>
</dbReference>
<dbReference type="SMART" id="SM00415">
    <property type="entry name" value="HSF"/>
    <property type="match status" value="1"/>
</dbReference>
<dbReference type="InterPro" id="IPR036390">
    <property type="entry name" value="WH_DNA-bd_sf"/>
</dbReference>
<comment type="similarity">
    <text evidence="4">Belongs to the HSF family.</text>
</comment>
<dbReference type="AlphaFoldDB" id="A0A7S2URE0"/>
<dbReference type="PRINTS" id="PR00056">
    <property type="entry name" value="HSFDOMAIN"/>
</dbReference>
<feature type="region of interest" description="Disordered" evidence="5">
    <location>
        <begin position="394"/>
        <end position="417"/>
    </location>
</feature>
<dbReference type="PANTHER" id="PTHR10015:SF206">
    <property type="entry name" value="HSF-TYPE DNA-BINDING DOMAIN-CONTAINING PROTEIN"/>
    <property type="match status" value="1"/>
</dbReference>
<dbReference type="FunFam" id="1.10.10.10:FF:000479">
    <property type="entry name" value="Predicted protein"/>
    <property type="match status" value="1"/>
</dbReference>
<organism evidence="7">
    <name type="scientific">Attheya septentrionalis</name>
    <dbReference type="NCBI Taxonomy" id="420275"/>
    <lineage>
        <taxon>Eukaryota</taxon>
        <taxon>Sar</taxon>
        <taxon>Stramenopiles</taxon>
        <taxon>Ochrophyta</taxon>
        <taxon>Bacillariophyta</taxon>
        <taxon>Coscinodiscophyceae</taxon>
        <taxon>Chaetocerotophycidae</taxon>
        <taxon>Chaetocerotales</taxon>
        <taxon>Attheyaceae</taxon>
        <taxon>Attheya</taxon>
    </lineage>
</organism>
<protein>
    <recommendedName>
        <fullName evidence="6">HSF-type DNA-binding domain-containing protein</fullName>
    </recommendedName>
</protein>
<evidence type="ECO:0000256" key="5">
    <source>
        <dbReference type="SAM" id="MobiDB-lite"/>
    </source>
</evidence>
<evidence type="ECO:0000256" key="4">
    <source>
        <dbReference type="RuleBase" id="RU004020"/>
    </source>
</evidence>
<feature type="region of interest" description="Disordered" evidence="5">
    <location>
        <begin position="257"/>
        <end position="368"/>
    </location>
</feature>
<feature type="compositionally biased region" description="Low complexity" evidence="5">
    <location>
        <begin position="349"/>
        <end position="359"/>
    </location>
</feature>
<sequence length="506" mass="56218">MPERFYRTNNTERATNFSSTSIMVEPMTHDSLMDHCSCHGKPSDHSENGIHCMSCQKPVRRMALPPGMTAKNHRRHFAQHNYHDHANDVCEESSCEGGHGKTATYKQATTRHRIVGSSSRGGVTTPFPLKLHEMLEGIAKDGLSSIVAWQPHGRSFVVHDPQKFVHEVMPCYFKQTKLSSFQRQLNLYGFSRITTGKDKGAYYHELFLRGHPVLCRKMMRTRIKGTGVRTASSPDTEPNFYLMPPVVQGDIIGKLGNMGPQIIPPSPSHVAKSSPVGKSSSPPTLEIFVPKKRVKRKKSQRASSDKGSEGFDMPSLVLSDPKLENEPTPELVESSMSTSSPNLIVPEGSGSNCSSVRSSTRTKKRKDDDEVVFEGRSFHYLDFLEKTSKPPLRVASTCSSTESSDTEGPDFELPNTNTDISIASGTRLNRLMDLLDPDVCTAKITSPYAMDVEYEPYDDEEDENVREFLADVDLPLDLGLGPTSNSDNKSNDKTLGNMIMKMIEEV</sequence>
<dbReference type="PANTHER" id="PTHR10015">
    <property type="entry name" value="HEAT SHOCK TRANSCRIPTION FACTOR"/>
    <property type="match status" value="1"/>
</dbReference>
<evidence type="ECO:0000256" key="1">
    <source>
        <dbReference type="ARBA" id="ARBA00004123"/>
    </source>
</evidence>
<feature type="domain" description="HSF-type DNA-binding" evidence="6">
    <location>
        <begin position="123"/>
        <end position="221"/>
    </location>
</feature>
<evidence type="ECO:0000313" key="7">
    <source>
        <dbReference type="EMBL" id="CAD9826638.1"/>
    </source>
</evidence>
<keyword evidence="3" id="KW-0539">Nucleus</keyword>
<feature type="compositionally biased region" description="Basic residues" evidence="5">
    <location>
        <begin position="290"/>
        <end position="300"/>
    </location>
</feature>
<dbReference type="InterPro" id="IPR036388">
    <property type="entry name" value="WH-like_DNA-bd_sf"/>
</dbReference>
<name>A0A7S2URE0_9STRA</name>
<evidence type="ECO:0000256" key="2">
    <source>
        <dbReference type="ARBA" id="ARBA00023125"/>
    </source>
</evidence>